<organism evidence="1 2">
    <name type="scientific">Candidatus Uhrbacteria bacterium RIFCSPLOWO2_02_FULL_49_11</name>
    <dbReference type="NCBI Taxonomy" id="1802409"/>
    <lineage>
        <taxon>Bacteria</taxon>
        <taxon>Candidatus Uhriibacteriota</taxon>
    </lineage>
</organism>
<dbReference type="InterPro" id="IPR016195">
    <property type="entry name" value="Pol/histidinol_Pase-like"/>
</dbReference>
<proteinExistence type="predicted"/>
<accession>A0A1F7VAL9</accession>
<dbReference type="EMBL" id="MGER01000074">
    <property type="protein sequence ID" value="OGL87572.1"/>
    <property type="molecule type" value="Genomic_DNA"/>
</dbReference>
<evidence type="ECO:0000313" key="1">
    <source>
        <dbReference type="EMBL" id="OGL87572.1"/>
    </source>
</evidence>
<evidence type="ECO:0000313" key="2">
    <source>
        <dbReference type="Proteomes" id="UP000178264"/>
    </source>
</evidence>
<dbReference type="AlphaFoldDB" id="A0A1F7VAL9"/>
<protein>
    <recommendedName>
        <fullName evidence="3">DNA helicase UvrD</fullName>
    </recommendedName>
</protein>
<dbReference type="Gene3D" id="3.20.20.140">
    <property type="entry name" value="Metal-dependent hydrolases"/>
    <property type="match status" value="1"/>
</dbReference>
<evidence type="ECO:0008006" key="3">
    <source>
        <dbReference type="Google" id="ProtNLM"/>
    </source>
</evidence>
<sequence>MNLICDLEIHTKYARACSKDSDLPHHHLWARKKGIDVVGTGDFTHPAWFRECGEQLEDAGEGLYKLKHAHHIPQHTAASHDPLFMYTSEVACIFSRGGHVRRVHVLLFAPSREAAARLNALLGKVGKLASDGRPILGLDMIRLAEFAREADPDFLVVPAHVWTPWFGMYGSKSGFDSFEEAWGEVAPWIPAVETGLSSDPPMNWRLGELDHKTIISFSDAHSPPNLGREATVVEVAARSFRNITHALRSETGKNRIRETYEFFPEEGMYHYDGHRACEVLWSPQETRKKKGICPKCGRPVTVGVLSRVEELADRKEGYQPRNRPEFRSLVPLQEIIGDGLERGKHSKGVTAIYETLVGAHASEFDILLRKPLDELKAFLDPIVVRGIERMRNGEVKKTPGYDGVYGSVEVFTERDRKRVQQESLF</sequence>
<name>A0A1F7VAL9_9BACT</name>
<dbReference type="PANTHER" id="PTHR40084:SF1">
    <property type="entry name" value="PHOSPHOTRANSFERASE"/>
    <property type="match status" value="1"/>
</dbReference>
<dbReference type="SUPFAM" id="SSF89550">
    <property type="entry name" value="PHP domain-like"/>
    <property type="match status" value="1"/>
</dbReference>
<dbReference type="CDD" id="cd19067">
    <property type="entry name" value="PfuEndoQ-like"/>
    <property type="match status" value="1"/>
</dbReference>
<dbReference type="Proteomes" id="UP000178264">
    <property type="component" value="Unassembled WGS sequence"/>
</dbReference>
<comment type="caution">
    <text evidence="1">The sequence shown here is derived from an EMBL/GenBank/DDBJ whole genome shotgun (WGS) entry which is preliminary data.</text>
</comment>
<gene>
    <name evidence="1" type="ORF">A3I42_03975</name>
</gene>
<reference evidence="1 2" key="1">
    <citation type="journal article" date="2016" name="Nat. Commun.">
        <title>Thousands of microbial genomes shed light on interconnected biogeochemical processes in an aquifer system.</title>
        <authorList>
            <person name="Anantharaman K."/>
            <person name="Brown C.T."/>
            <person name="Hug L.A."/>
            <person name="Sharon I."/>
            <person name="Castelle C.J."/>
            <person name="Probst A.J."/>
            <person name="Thomas B.C."/>
            <person name="Singh A."/>
            <person name="Wilkins M.J."/>
            <person name="Karaoz U."/>
            <person name="Brodie E.L."/>
            <person name="Williams K.H."/>
            <person name="Hubbard S.S."/>
            <person name="Banfield J.F."/>
        </authorList>
    </citation>
    <scope>NUCLEOTIDE SEQUENCE [LARGE SCALE GENOMIC DNA]</scope>
</reference>
<dbReference type="PANTHER" id="PTHR40084">
    <property type="entry name" value="PHOSPHOHYDROLASE, PHP FAMILY"/>
    <property type="match status" value="1"/>
</dbReference>